<dbReference type="SUPFAM" id="SSF53474">
    <property type="entry name" value="alpha/beta-Hydrolases"/>
    <property type="match status" value="1"/>
</dbReference>
<evidence type="ECO:0000313" key="2">
    <source>
        <dbReference type="EMBL" id="KAK7350484.1"/>
    </source>
</evidence>
<dbReference type="GO" id="GO:0080032">
    <property type="term" value="F:methyl jasmonate esterase activity"/>
    <property type="evidence" value="ECO:0007669"/>
    <property type="project" value="TreeGrafter"/>
</dbReference>
<dbReference type="GO" id="GO:0080031">
    <property type="term" value="F:methyl salicylate esterase activity"/>
    <property type="evidence" value="ECO:0007669"/>
    <property type="project" value="TreeGrafter"/>
</dbReference>
<dbReference type="Gene3D" id="3.40.50.1820">
    <property type="entry name" value="alpha/beta hydrolase"/>
    <property type="match status" value="1"/>
</dbReference>
<dbReference type="PANTHER" id="PTHR10992">
    <property type="entry name" value="METHYLESTERASE FAMILY MEMBER"/>
    <property type="match status" value="1"/>
</dbReference>
<gene>
    <name evidence="2" type="ORF">VNO77_09173</name>
</gene>
<reference evidence="2 3" key="1">
    <citation type="submission" date="2024-01" db="EMBL/GenBank/DDBJ databases">
        <title>The genomes of 5 underutilized Papilionoideae crops provide insights into root nodulation and disease resistanc.</title>
        <authorList>
            <person name="Jiang F."/>
        </authorList>
    </citation>
    <scope>NUCLEOTIDE SEQUENCE [LARGE SCALE GENOMIC DNA]</scope>
    <source>
        <strain evidence="2">LVBAO_FW01</strain>
        <tissue evidence="2">Leaves</tissue>
    </source>
</reference>
<dbReference type="GO" id="GO:0080030">
    <property type="term" value="F:methyl indole-3-acetate esterase activity"/>
    <property type="evidence" value="ECO:0007669"/>
    <property type="project" value="TreeGrafter"/>
</dbReference>
<dbReference type="EMBL" id="JAYMYQ010000002">
    <property type="protein sequence ID" value="KAK7350484.1"/>
    <property type="molecule type" value="Genomic_DNA"/>
</dbReference>
<dbReference type="InterPro" id="IPR000073">
    <property type="entry name" value="AB_hydrolase_1"/>
</dbReference>
<name>A0AAN9MCS8_CANGL</name>
<evidence type="ECO:0000259" key="1">
    <source>
        <dbReference type="Pfam" id="PF12697"/>
    </source>
</evidence>
<feature type="domain" description="AB hydrolase-1" evidence="1">
    <location>
        <begin position="34"/>
        <end position="248"/>
    </location>
</feature>
<keyword evidence="3" id="KW-1185">Reference proteome</keyword>
<protein>
    <recommendedName>
        <fullName evidence="1">AB hydrolase-1 domain-containing protein</fullName>
    </recommendedName>
</protein>
<organism evidence="2 3">
    <name type="scientific">Canavalia gladiata</name>
    <name type="common">Sword bean</name>
    <name type="synonym">Dolichos gladiatus</name>
    <dbReference type="NCBI Taxonomy" id="3824"/>
    <lineage>
        <taxon>Eukaryota</taxon>
        <taxon>Viridiplantae</taxon>
        <taxon>Streptophyta</taxon>
        <taxon>Embryophyta</taxon>
        <taxon>Tracheophyta</taxon>
        <taxon>Spermatophyta</taxon>
        <taxon>Magnoliopsida</taxon>
        <taxon>eudicotyledons</taxon>
        <taxon>Gunneridae</taxon>
        <taxon>Pentapetalae</taxon>
        <taxon>rosids</taxon>
        <taxon>fabids</taxon>
        <taxon>Fabales</taxon>
        <taxon>Fabaceae</taxon>
        <taxon>Papilionoideae</taxon>
        <taxon>50 kb inversion clade</taxon>
        <taxon>NPAAA clade</taxon>
        <taxon>indigoferoid/millettioid clade</taxon>
        <taxon>Phaseoleae</taxon>
        <taxon>Canavalia</taxon>
    </lineage>
</organism>
<evidence type="ECO:0000313" key="3">
    <source>
        <dbReference type="Proteomes" id="UP001367508"/>
    </source>
</evidence>
<proteinExistence type="predicted"/>
<dbReference type="PANTHER" id="PTHR10992:SF1077">
    <property type="entry name" value="ALPHA_BETA FOLD HYDROLASE"/>
    <property type="match status" value="1"/>
</dbReference>
<comment type="caution">
    <text evidence="2">The sequence shown here is derived from an EMBL/GenBank/DDBJ whole genome shotgun (WGS) entry which is preliminary data.</text>
</comment>
<dbReference type="InterPro" id="IPR029058">
    <property type="entry name" value="AB_hydrolase_fold"/>
</dbReference>
<dbReference type="GO" id="GO:0009696">
    <property type="term" value="P:salicylic acid metabolic process"/>
    <property type="evidence" value="ECO:0007669"/>
    <property type="project" value="TreeGrafter"/>
</dbReference>
<dbReference type="InterPro" id="IPR045889">
    <property type="entry name" value="MES/HNL"/>
</dbReference>
<dbReference type="Pfam" id="PF12697">
    <property type="entry name" value="Abhydrolase_6"/>
    <property type="match status" value="1"/>
</dbReference>
<dbReference type="AlphaFoldDB" id="A0AAN9MCS8"/>
<accession>A0AAN9MCS8</accession>
<sequence length="266" mass="29736">MPKILKMLKGERHSLLVPFLFFLSLFLRVNGSHFVLVHGAGYGAWCWYKVATMLKSAGHNVTALDMAACGINPKQMEEIDSISEYHEPLMTFIHSLPPNHKVILVGHSLGGVSVSVAMEKFPDKISVAVFATASVVSENLTYSTLGEELMRRLGPDWESCQLSPAEDLTLASYLKRPTFAKDPELVTKETAVTKSRNGRVSKIYIISGKDKVLTKDFQLWVIEKTGPYAEVKVIEDSDHMVMFSKPKKLSYELLEIADKYSLHSDI</sequence>
<dbReference type="Proteomes" id="UP001367508">
    <property type="component" value="Unassembled WGS sequence"/>
</dbReference>
<dbReference type="GO" id="GO:0009694">
    <property type="term" value="P:jasmonic acid metabolic process"/>
    <property type="evidence" value="ECO:0007669"/>
    <property type="project" value="TreeGrafter"/>
</dbReference>